<evidence type="ECO:0000313" key="8">
    <source>
        <dbReference type="EMBL" id="GAA1682155.1"/>
    </source>
</evidence>
<protein>
    <recommendedName>
        <fullName evidence="5">Ribosome maturation factor RimM</fullName>
    </recommendedName>
</protein>
<comment type="subcellular location">
    <subcellularLocation>
        <location evidence="5">Cytoplasm</location>
    </subcellularLocation>
</comment>
<comment type="caution">
    <text evidence="8">The sequence shown here is derived from an EMBL/GenBank/DDBJ whole genome shotgun (WGS) entry which is preliminary data.</text>
</comment>
<dbReference type="Gene3D" id="2.40.30.60">
    <property type="entry name" value="RimM"/>
    <property type="match status" value="1"/>
</dbReference>
<keyword evidence="9" id="KW-1185">Reference proteome</keyword>
<evidence type="ECO:0000256" key="1">
    <source>
        <dbReference type="ARBA" id="ARBA00022490"/>
    </source>
</evidence>
<dbReference type="NCBIfam" id="TIGR02273">
    <property type="entry name" value="16S_RimM"/>
    <property type="match status" value="1"/>
</dbReference>
<comment type="domain">
    <text evidence="5">The PRC barrel domain binds ribosomal protein uS19.</text>
</comment>
<evidence type="ECO:0000259" key="7">
    <source>
        <dbReference type="Pfam" id="PF24986"/>
    </source>
</evidence>
<evidence type="ECO:0000256" key="5">
    <source>
        <dbReference type="HAMAP-Rule" id="MF_00014"/>
    </source>
</evidence>
<evidence type="ECO:0000256" key="2">
    <source>
        <dbReference type="ARBA" id="ARBA00022517"/>
    </source>
</evidence>
<evidence type="ECO:0000256" key="4">
    <source>
        <dbReference type="ARBA" id="ARBA00023186"/>
    </source>
</evidence>
<keyword evidence="2 5" id="KW-0690">Ribosome biogenesis</keyword>
<feature type="domain" description="Ribosome maturation factor RimM PRC barrel" evidence="7">
    <location>
        <begin position="78"/>
        <end position="145"/>
    </location>
</feature>
<dbReference type="InterPro" id="IPR002676">
    <property type="entry name" value="RimM_N"/>
</dbReference>
<reference evidence="9" key="1">
    <citation type="journal article" date="2019" name="Int. J. Syst. Evol. Microbiol.">
        <title>The Global Catalogue of Microorganisms (GCM) 10K type strain sequencing project: providing services to taxonomists for standard genome sequencing and annotation.</title>
        <authorList>
            <consortium name="The Broad Institute Genomics Platform"/>
            <consortium name="The Broad Institute Genome Sequencing Center for Infectious Disease"/>
            <person name="Wu L."/>
            <person name="Ma J."/>
        </authorList>
    </citation>
    <scope>NUCLEOTIDE SEQUENCE [LARGE SCALE GENOMIC DNA]</scope>
    <source>
        <strain evidence="9">JCM 14718</strain>
    </source>
</reference>
<dbReference type="Pfam" id="PF01782">
    <property type="entry name" value="RimM"/>
    <property type="match status" value="1"/>
</dbReference>
<dbReference type="HAMAP" id="MF_00014">
    <property type="entry name" value="Ribosome_mat_RimM"/>
    <property type="match status" value="1"/>
</dbReference>
<sequence>MRTDEPDERMMAGSVLETDPADAGPLAIDNAFWHSGRLILHFKDVPDRSAAEELRGIFLVVNSEDLPDLDDPDEFRDHDLVGLAAVDPAGASIGTLTAVDHGPGGDMLIVTAGDGRKHLIPFVKAIVTAIDATARTITIDAPEGLFDL</sequence>
<dbReference type="PANTHER" id="PTHR33692:SF1">
    <property type="entry name" value="RIBOSOME MATURATION FACTOR RIMM"/>
    <property type="match status" value="1"/>
</dbReference>
<comment type="function">
    <text evidence="5">An accessory protein needed during the final step in the assembly of 30S ribosomal subunit, possibly for assembly of the head region. Essential for efficient processing of 16S rRNA. May be needed both before and after RbfA during the maturation of 16S rRNA. It has affinity for free ribosomal 30S subunits but not for 70S ribosomes.</text>
</comment>
<dbReference type="PANTHER" id="PTHR33692">
    <property type="entry name" value="RIBOSOME MATURATION FACTOR RIMM"/>
    <property type="match status" value="1"/>
</dbReference>
<keyword evidence="1 5" id="KW-0963">Cytoplasm</keyword>
<comment type="similarity">
    <text evidence="5">Belongs to the RimM family.</text>
</comment>
<dbReference type="Proteomes" id="UP001500618">
    <property type="component" value="Unassembled WGS sequence"/>
</dbReference>
<feature type="domain" description="RimM N-terminal" evidence="6">
    <location>
        <begin position="2"/>
        <end position="64"/>
    </location>
</feature>
<dbReference type="Gene3D" id="2.30.30.240">
    <property type="entry name" value="PRC-barrel domain"/>
    <property type="match status" value="1"/>
</dbReference>
<name>A0ABP4T4F6_9ACTN</name>
<keyword evidence="3 5" id="KW-0698">rRNA processing</keyword>
<gene>
    <name evidence="5 8" type="primary">rimM</name>
    <name evidence="8" type="ORF">GCM10009765_34160</name>
</gene>
<keyword evidence="4 5" id="KW-0143">Chaperone</keyword>
<dbReference type="InterPro" id="IPR036976">
    <property type="entry name" value="RimM_N_sf"/>
</dbReference>
<dbReference type="SUPFAM" id="SSF50447">
    <property type="entry name" value="Translation proteins"/>
    <property type="match status" value="1"/>
</dbReference>
<dbReference type="Pfam" id="PF24986">
    <property type="entry name" value="PRC_RimM"/>
    <property type="match status" value="1"/>
</dbReference>
<proteinExistence type="inferred from homology"/>
<dbReference type="InterPro" id="IPR011033">
    <property type="entry name" value="PRC_barrel-like_sf"/>
</dbReference>
<dbReference type="InterPro" id="IPR009000">
    <property type="entry name" value="Transl_B-barrel_sf"/>
</dbReference>
<dbReference type="EMBL" id="BAAANY010000010">
    <property type="protein sequence ID" value="GAA1682155.1"/>
    <property type="molecule type" value="Genomic_DNA"/>
</dbReference>
<dbReference type="InterPro" id="IPR056792">
    <property type="entry name" value="PRC_RimM"/>
</dbReference>
<evidence type="ECO:0000313" key="9">
    <source>
        <dbReference type="Proteomes" id="UP001500618"/>
    </source>
</evidence>
<accession>A0ABP4T4F6</accession>
<evidence type="ECO:0000256" key="3">
    <source>
        <dbReference type="ARBA" id="ARBA00022552"/>
    </source>
</evidence>
<dbReference type="InterPro" id="IPR011961">
    <property type="entry name" value="RimM"/>
</dbReference>
<dbReference type="SUPFAM" id="SSF50346">
    <property type="entry name" value="PRC-barrel domain"/>
    <property type="match status" value="1"/>
</dbReference>
<organism evidence="8 9">
    <name type="scientific">Fodinicola feengrottensis</name>
    <dbReference type="NCBI Taxonomy" id="435914"/>
    <lineage>
        <taxon>Bacteria</taxon>
        <taxon>Bacillati</taxon>
        <taxon>Actinomycetota</taxon>
        <taxon>Actinomycetes</taxon>
        <taxon>Mycobacteriales</taxon>
        <taxon>Fodinicola</taxon>
    </lineage>
</organism>
<evidence type="ECO:0000259" key="6">
    <source>
        <dbReference type="Pfam" id="PF01782"/>
    </source>
</evidence>
<comment type="subunit">
    <text evidence="5">Binds ribosomal protein uS19.</text>
</comment>